<dbReference type="Pfam" id="PF00270">
    <property type="entry name" value="DEAD"/>
    <property type="match status" value="1"/>
</dbReference>
<feature type="domain" description="Helicase C-terminal" evidence="19">
    <location>
        <begin position="219"/>
        <end position="367"/>
    </location>
</feature>
<evidence type="ECO:0000259" key="19">
    <source>
        <dbReference type="PROSITE" id="PS51194"/>
    </source>
</evidence>
<dbReference type="EMBL" id="PYFT01000001">
    <property type="protein sequence ID" value="PSR56845.1"/>
    <property type="molecule type" value="Genomic_DNA"/>
</dbReference>
<dbReference type="PANTHER" id="PTHR13710">
    <property type="entry name" value="DNA HELICASE RECQ FAMILY MEMBER"/>
    <property type="match status" value="1"/>
</dbReference>
<dbReference type="FunFam" id="3.40.50.300:FF:001051">
    <property type="entry name" value="ATP-dependent DNA helicase RecQ"/>
    <property type="match status" value="1"/>
</dbReference>
<dbReference type="PROSITE" id="PS50967">
    <property type="entry name" value="HRDC"/>
    <property type="match status" value="1"/>
</dbReference>
<keyword evidence="9" id="KW-0862">Zinc</keyword>
<evidence type="ECO:0000256" key="2">
    <source>
        <dbReference type="ARBA" id="ARBA00001947"/>
    </source>
</evidence>
<dbReference type="GO" id="GO:0006281">
    <property type="term" value="P:DNA repair"/>
    <property type="evidence" value="ECO:0007669"/>
    <property type="project" value="UniProtKB-KW"/>
</dbReference>
<dbReference type="GO" id="GO:0005737">
    <property type="term" value="C:cytoplasm"/>
    <property type="evidence" value="ECO:0007669"/>
    <property type="project" value="TreeGrafter"/>
</dbReference>
<dbReference type="SUPFAM" id="SSF46785">
    <property type="entry name" value="Winged helix' DNA-binding domain"/>
    <property type="match status" value="1"/>
</dbReference>
<name>A0A2T2YMW7_9BACT</name>
<dbReference type="CDD" id="cd17920">
    <property type="entry name" value="DEXHc_RecQ"/>
    <property type="match status" value="1"/>
</dbReference>
<organism evidence="20 21">
    <name type="scientific">Adhaeribacter arboris</name>
    <dbReference type="NCBI Taxonomy" id="2072846"/>
    <lineage>
        <taxon>Bacteria</taxon>
        <taxon>Pseudomonadati</taxon>
        <taxon>Bacteroidota</taxon>
        <taxon>Cytophagia</taxon>
        <taxon>Cytophagales</taxon>
        <taxon>Hymenobacteraceae</taxon>
        <taxon>Adhaeribacter</taxon>
    </lineage>
</organism>
<dbReference type="Pfam" id="PF21220">
    <property type="entry name" value="RecQ-1-like_HTH"/>
    <property type="match status" value="1"/>
</dbReference>
<dbReference type="InterPro" id="IPR002121">
    <property type="entry name" value="HRDC_dom"/>
</dbReference>
<dbReference type="InterPro" id="IPR004589">
    <property type="entry name" value="DNA_helicase_ATP-dep_RecQ"/>
</dbReference>
<dbReference type="PROSITE" id="PS51194">
    <property type="entry name" value="HELICASE_CTER"/>
    <property type="match status" value="1"/>
</dbReference>
<evidence type="ECO:0000313" key="20">
    <source>
        <dbReference type="EMBL" id="PSR56845.1"/>
    </source>
</evidence>
<keyword evidence="11" id="KW-0238">DNA-binding</keyword>
<dbReference type="GO" id="GO:0043590">
    <property type="term" value="C:bacterial nucleoid"/>
    <property type="evidence" value="ECO:0007669"/>
    <property type="project" value="TreeGrafter"/>
</dbReference>
<dbReference type="PANTHER" id="PTHR13710:SF105">
    <property type="entry name" value="ATP-DEPENDENT DNA HELICASE Q1"/>
    <property type="match status" value="1"/>
</dbReference>
<dbReference type="EC" id="5.6.2.4" evidence="16"/>
<protein>
    <recommendedName>
        <fullName evidence="16">DNA helicase RecQ</fullName>
        <ecNumber evidence="16">5.6.2.4</ecNumber>
    </recommendedName>
</protein>
<evidence type="ECO:0000256" key="14">
    <source>
        <dbReference type="ARBA" id="ARBA00023235"/>
    </source>
</evidence>
<keyword evidence="6" id="KW-0227">DNA damage</keyword>
<comment type="caution">
    <text evidence="20">The sequence shown here is derived from an EMBL/GenBank/DDBJ whole genome shotgun (WGS) entry which is preliminary data.</text>
</comment>
<dbReference type="SMART" id="SM00341">
    <property type="entry name" value="HRDC"/>
    <property type="match status" value="1"/>
</dbReference>
<dbReference type="SMART" id="SM00490">
    <property type="entry name" value="HELICc"/>
    <property type="match status" value="1"/>
</dbReference>
<dbReference type="GO" id="GO:0046872">
    <property type="term" value="F:metal ion binding"/>
    <property type="evidence" value="ECO:0007669"/>
    <property type="project" value="UniProtKB-KW"/>
</dbReference>
<dbReference type="GO" id="GO:0043138">
    <property type="term" value="F:3'-5' DNA helicase activity"/>
    <property type="evidence" value="ECO:0007669"/>
    <property type="project" value="UniProtKB-EC"/>
</dbReference>
<dbReference type="GO" id="GO:0006260">
    <property type="term" value="P:DNA replication"/>
    <property type="evidence" value="ECO:0007669"/>
    <property type="project" value="InterPro"/>
</dbReference>
<comment type="cofactor">
    <cofactor evidence="1">
        <name>Mg(2+)</name>
        <dbReference type="ChEBI" id="CHEBI:18420"/>
    </cofactor>
</comment>
<dbReference type="Gene3D" id="1.10.10.1390">
    <property type="entry name" value="ATP-dependent DNA helicase RecQ"/>
    <property type="match status" value="1"/>
</dbReference>
<evidence type="ECO:0000256" key="3">
    <source>
        <dbReference type="ARBA" id="ARBA00005446"/>
    </source>
</evidence>
<evidence type="ECO:0000256" key="7">
    <source>
        <dbReference type="ARBA" id="ARBA00022801"/>
    </source>
</evidence>
<evidence type="ECO:0000256" key="15">
    <source>
        <dbReference type="ARBA" id="ARBA00034617"/>
    </source>
</evidence>
<evidence type="ECO:0000259" key="17">
    <source>
        <dbReference type="PROSITE" id="PS50967"/>
    </source>
</evidence>
<evidence type="ECO:0000256" key="8">
    <source>
        <dbReference type="ARBA" id="ARBA00022806"/>
    </source>
</evidence>
<dbReference type="InterPro" id="IPR036390">
    <property type="entry name" value="WH_DNA-bd_sf"/>
</dbReference>
<reference evidence="20 21" key="1">
    <citation type="submission" date="2018-03" db="EMBL/GenBank/DDBJ databases">
        <title>Adhaeribacter sp. HMF7605 Genome sequencing and assembly.</title>
        <authorList>
            <person name="Kang H."/>
            <person name="Kang J."/>
            <person name="Cha I."/>
            <person name="Kim H."/>
            <person name="Joh K."/>
        </authorList>
    </citation>
    <scope>NUCLEOTIDE SEQUENCE [LARGE SCALE GENOMIC DNA]</scope>
    <source>
        <strain evidence="20 21">HMF7605</strain>
    </source>
</reference>
<proteinExistence type="inferred from homology"/>
<evidence type="ECO:0000256" key="13">
    <source>
        <dbReference type="ARBA" id="ARBA00023204"/>
    </source>
</evidence>
<keyword evidence="12" id="KW-0233">DNA recombination</keyword>
<evidence type="ECO:0000256" key="5">
    <source>
        <dbReference type="ARBA" id="ARBA00022741"/>
    </source>
</evidence>
<dbReference type="GO" id="GO:0005524">
    <property type="term" value="F:ATP binding"/>
    <property type="evidence" value="ECO:0007669"/>
    <property type="project" value="UniProtKB-KW"/>
</dbReference>
<feature type="domain" description="HRDC" evidence="17">
    <location>
        <begin position="528"/>
        <end position="608"/>
    </location>
</feature>
<comment type="similarity">
    <text evidence="3">Belongs to the helicase family. RecQ subfamily.</text>
</comment>
<dbReference type="Pfam" id="PF09382">
    <property type="entry name" value="RQC"/>
    <property type="match status" value="1"/>
</dbReference>
<dbReference type="InterPro" id="IPR010997">
    <property type="entry name" value="HRDC-like_sf"/>
</dbReference>
<dbReference type="GO" id="GO:0006310">
    <property type="term" value="P:DNA recombination"/>
    <property type="evidence" value="ECO:0007669"/>
    <property type="project" value="UniProtKB-UniRule"/>
</dbReference>
<evidence type="ECO:0000256" key="10">
    <source>
        <dbReference type="ARBA" id="ARBA00022840"/>
    </source>
</evidence>
<evidence type="ECO:0000256" key="9">
    <source>
        <dbReference type="ARBA" id="ARBA00022833"/>
    </source>
</evidence>
<dbReference type="InterPro" id="IPR001650">
    <property type="entry name" value="Helicase_C-like"/>
</dbReference>
<comment type="catalytic activity">
    <reaction evidence="15">
        <text>Couples ATP hydrolysis with the unwinding of duplex DNA by translocating in the 3'-5' direction.</text>
        <dbReference type="EC" id="5.6.2.4"/>
    </reaction>
</comment>
<dbReference type="GO" id="GO:0016787">
    <property type="term" value="F:hydrolase activity"/>
    <property type="evidence" value="ECO:0007669"/>
    <property type="project" value="UniProtKB-KW"/>
</dbReference>
<dbReference type="RefSeq" id="WP_106933020.1">
    <property type="nucleotide sequence ID" value="NZ_PYFT01000001.1"/>
</dbReference>
<dbReference type="SMART" id="SM00956">
    <property type="entry name" value="RQC"/>
    <property type="match status" value="1"/>
</dbReference>
<keyword evidence="7" id="KW-0378">Hydrolase</keyword>
<dbReference type="AlphaFoldDB" id="A0A2T2YMW7"/>
<evidence type="ECO:0000256" key="16">
    <source>
        <dbReference type="NCBIfam" id="TIGR01389"/>
    </source>
</evidence>
<feature type="domain" description="Helicase ATP-binding" evidence="18">
    <location>
        <begin position="30"/>
        <end position="198"/>
    </location>
</feature>
<comment type="cofactor">
    <cofactor evidence="2">
        <name>Zn(2+)</name>
        <dbReference type="ChEBI" id="CHEBI:29105"/>
    </cofactor>
</comment>
<dbReference type="Pfam" id="PF00570">
    <property type="entry name" value="HRDC"/>
    <property type="match status" value="1"/>
</dbReference>
<dbReference type="SUPFAM" id="SSF47819">
    <property type="entry name" value="HRDC-like"/>
    <property type="match status" value="1"/>
</dbReference>
<keyword evidence="5" id="KW-0547">Nucleotide-binding</keyword>
<dbReference type="GO" id="GO:0003677">
    <property type="term" value="F:DNA binding"/>
    <property type="evidence" value="ECO:0007669"/>
    <property type="project" value="UniProtKB-KW"/>
</dbReference>
<dbReference type="NCBIfam" id="TIGR01389">
    <property type="entry name" value="recQ"/>
    <property type="match status" value="1"/>
</dbReference>
<dbReference type="PROSITE" id="PS51192">
    <property type="entry name" value="HELICASE_ATP_BIND_1"/>
    <property type="match status" value="1"/>
</dbReference>
<keyword evidence="8 20" id="KW-0347">Helicase</keyword>
<dbReference type="GO" id="GO:0030894">
    <property type="term" value="C:replisome"/>
    <property type="evidence" value="ECO:0007669"/>
    <property type="project" value="TreeGrafter"/>
</dbReference>
<evidence type="ECO:0000256" key="6">
    <source>
        <dbReference type="ARBA" id="ARBA00022763"/>
    </source>
</evidence>
<evidence type="ECO:0000256" key="4">
    <source>
        <dbReference type="ARBA" id="ARBA00022723"/>
    </source>
</evidence>
<dbReference type="InterPro" id="IPR044876">
    <property type="entry name" value="HRDC_dom_sf"/>
</dbReference>
<dbReference type="InterPro" id="IPR032284">
    <property type="entry name" value="RecQ_Zn-bd"/>
</dbReference>
<sequence>MSVTQEVSLKSKLKEVFGFSQFRGNQEAIINNIIRGNNTFVIMPTGAGKSLCYQLPALVLDGTAIVISPLIALMKNQVDQLNAFGVNAQFLNSTLSKAEMNKVKKETISGQVKLLYVAPESLTKEETLDFLQKAKISFVAIDEAHCISEWGHDFRPEYRKIRGIIDNIGNLPIIALTATATPKVQLDIQKNLQMDDASVFKSSFNRTNLYYEVRPKHNTKKQLIQYVKKHKGKSGIVYCLSRKKVEEIAELLRVNDVKALPYHAGLDSSVRMANQDAFLNEDADVIVATIAFGMGIDKPDVRFVVHYDTPKSIEGYYQETGRGGRDGLEGNCLMFYSYDDILKLEKFNKDKPVTERDNSKLLLQEMAAYADSAVCRRKQLLHYFGEIYEKDCQFCDNCLHPKERFEAQDEVLVALQAVVSTEQRFGMDHIVDVLRGTSNQYVESYGHDQLPQYGKGAERDVQFWSSLLRQVLLSGYLEKDIDNFGVVKITAKGLNFIQNPYPIKLTKDHDFEQEVQQEEEKEETQSSAGHDTVLFDLLKALRKKMAKELDLPPYVLFQDPSLKEMATTYPTTKEDLAHISGVGMGKVQKFGKQFLDLISKYVEDNDIVTAADVVVKTTVNKSKIKIYIIQQIDKKMDLEEIASSKDITMQELIEEIEHICYSGTKLNLNYYIDGVLDKERQEEVYDYFMQANTDNIGVALKELGTDDYTEEDIRLMRIKFLSEYAN</sequence>
<keyword evidence="13" id="KW-0234">DNA repair</keyword>
<evidence type="ECO:0000256" key="11">
    <source>
        <dbReference type="ARBA" id="ARBA00023125"/>
    </source>
</evidence>
<dbReference type="InterPro" id="IPR048671">
    <property type="entry name" value="RecQ-1-like_HTH"/>
</dbReference>
<dbReference type="GO" id="GO:0009378">
    <property type="term" value="F:four-way junction helicase activity"/>
    <property type="evidence" value="ECO:0007669"/>
    <property type="project" value="TreeGrafter"/>
</dbReference>
<dbReference type="SMART" id="SM00487">
    <property type="entry name" value="DEXDc"/>
    <property type="match status" value="1"/>
</dbReference>
<dbReference type="InterPro" id="IPR036388">
    <property type="entry name" value="WH-like_DNA-bd_sf"/>
</dbReference>
<dbReference type="FunFam" id="3.40.50.300:FF:000156">
    <property type="entry name" value="ATP-dependent DNA helicase recQ"/>
    <property type="match status" value="1"/>
</dbReference>
<accession>A0A2T2YMW7</accession>
<dbReference type="NCBIfam" id="TIGR00614">
    <property type="entry name" value="recQ_fam"/>
    <property type="match status" value="1"/>
</dbReference>
<evidence type="ECO:0000256" key="1">
    <source>
        <dbReference type="ARBA" id="ARBA00001946"/>
    </source>
</evidence>
<dbReference type="Pfam" id="PF16124">
    <property type="entry name" value="RecQ_Zn_bind"/>
    <property type="match status" value="1"/>
</dbReference>
<dbReference type="InterPro" id="IPR027417">
    <property type="entry name" value="P-loop_NTPase"/>
</dbReference>
<evidence type="ECO:0000313" key="21">
    <source>
        <dbReference type="Proteomes" id="UP000240357"/>
    </source>
</evidence>
<dbReference type="SUPFAM" id="SSF52540">
    <property type="entry name" value="P-loop containing nucleoside triphosphate hydrolases"/>
    <property type="match status" value="1"/>
</dbReference>
<gene>
    <name evidence="20" type="primary">recQ</name>
    <name evidence="20" type="ORF">AHMF7605_26770</name>
</gene>
<dbReference type="Gene3D" id="1.10.150.80">
    <property type="entry name" value="HRDC domain"/>
    <property type="match status" value="1"/>
</dbReference>
<evidence type="ECO:0000259" key="18">
    <source>
        <dbReference type="PROSITE" id="PS51192"/>
    </source>
</evidence>
<dbReference type="Gene3D" id="3.40.50.300">
    <property type="entry name" value="P-loop containing nucleotide triphosphate hydrolases"/>
    <property type="match status" value="2"/>
</dbReference>
<evidence type="ECO:0000256" key="12">
    <source>
        <dbReference type="ARBA" id="ARBA00023172"/>
    </source>
</evidence>
<keyword evidence="21" id="KW-1185">Reference proteome</keyword>
<dbReference type="OrthoDB" id="9763310at2"/>
<dbReference type="Gene3D" id="1.10.10.10">
    <property type="entry name" value="Winged helix-like DNA-binding domain superfamily/Winged helix DNA-binding domain"/>
    <property type="match status" value="1"/>
</dbReference>
<dbReference type="InterPro" id="IPR018982">
    <property type="entry name" value="RQC_domain"/>
</dbReference>
<dbReference type="InterPro" id="IPR006293">
    <property type="entry name" value="DNA_helicase_ATP-dep_RecQ_bac"/>
</dbReference>
<dbReference type="Pfam" id="PF00271">
    <property type="entry name" value="Helicase_C"/>
    <property type="match status" value="1"/>
</dbReference>
<dbReference type="InterPro" id="IPR011545">
    <property type="entry name" value="DEAD/DEAH_box_helicase_dom"/>
</dbReference>
<dbReference type="CDD" id="cd18794">
    <property type="entry name" value="SF2_C_RecQ"/>
    <property type="match status" value="1"/>
</dbReference>
<keyword evidence="10" id="KW-0067">ATP-binding</keyword>
<keyword evidence="4" id="KW-0479">Metal-binding</keyword>
<dbReference type="InterPro" id="IPR014001">
    <property type="entry name" value="Helicase_ATP-bd"/>
</dbReference>
<keyword evidence="14" id="KW-0413">Isomerase</keyword>
<dbReference type="Proteomes" id="UP000240357">
    <property type="component" value="Unassembled WGS sequence"/>
</dbReference>
<dbReference type="GO" id="GO:0009432">
    <property type="term" value="P:SOS response"/>
    <property type="evidence" value="ECO:0007669"/>
    <property type="project" value="UniProtKB-UniRule"/>
</dbReference>